<dbReference type="SUPFAM" id="SSF161098">
    <property type="entry name" value="MetI-like"/>
    <property type="match status" value="1"/>
</dbReference>
<organism evidence="9 10">
    <name type="scientific">Paenibacillus cremeus</name>
    <dbReference type="NCBI Taxonomy" id="2163881"/>
    <lineage>
        <taxon>Bacteria</taxon>
        <taxon>Bacillati</taxon>
        <taxon>Bacillota</taxon>
        <taxon>Bacilli</taxon>
        <taxon>Bacillales</taxon>
        <taxon>Paenibacillaceae</taxon>
        <taxon>Paenibacillus</taxon>
    </lineage>
</organism>
<keyword evidence="5 7" id="KW-1133">Transmembrane helix</keyword>
<accession>A0A559K5E9</accession>
<keyword evidence="4 7" id="KW-0812">Transmembrane</keyword>
<dbReference type="Proteomes" id="UP000317036">
    <property type="component" value="Unassembled WGS sequence"/>
</dbReference>
<dbReference type="CDD" id="cd06261">
    <property type="entry name" value="TM_PBP2"/>
    <property type="match status" value="1"/>
</dbReference>
<dbReference type="PROSITE" id="PS50928">
    <property type="entry name" value="ABC_TM1"/>
    <property type="match status" value="1"/>
</dbReference>
<gene>
    <name evidence="9" type="ORF">FPZ49_24625</name>
</gene>
<evidence type="ECO:0000256" key="2">
    <source>
        <dbReference type="ARBA" id="ARBA00022448"/>
    </source>
</evidence>
<dbReference type="EMBL" id="VNJI01000039">
    <property type="protein sequence ID" value="TVY07330.1"/>
    <property type="molecule type" value="Genomic_DNA"/>
</dbReference>
<reference evidence="9 10" key="1">
    <citation type="submission" date="2019-07" db="EMBL/GenBank/DDBJ databases">
        <authorList>
            <person name="Kim J."/>
        </authorList>
    </citation>
    <scope>NUCLEOTIDE SEQUENCE [LARGE SCALE GENOMIC DNA]</scope>
    <source>
        <strain evidence="9 10">JC52</strain>
    </source>
</reference>
<evidence type="ECO:0000259" key="8">
    <source>
        <dbReference type="PROSITE" id="PS50928"/>
    </source>
</evidence>
<dbReference type="AlphaFoldDB" id="A0A559K5E9"/>
<feature type="transmembrane region" description="Helical" evidence="7">
    <location>
        <begin position="244"/>
        <end position="265"/>
    </location>
</feature>
<comment type="similarity">
    <text evidence="7">Belongs to the binding-protein-dependent transport system permease family.</text>
</comment>
<evidence type="ECO:0000313" key="9">
    <source>
        <dbReference type="EMBL" id="TVY07330.1"/>
    </source>
</evidence>
<evidence type="ECO:0000256" key="3">
    <source>
        <dbReference type="ARBA" id="ARBA00022475"/>
    </source>
</evidence>
<feature type="transmembrane region" description="Helical" evidence="7">
    <location>
        <begin position="146"/>
        <end position="165"/>
    </location>
</feature>
<evidence type="ECO:0000256" key="6">
    <source>
        <dbReference type="ARBA" id="ARBA00023136"/>
    </source>
</evidence>
<evidence type="ECO:0000313" key="10">
    <source>
        <dbReference type="Proteomes" id="UP000317036"/>
    </source>
</evidence>
<keyword evidence="3" id="KW-1003">Cell membrane</keyword>
<comment type="subcellular location">
    <subcellularLocation>
        <location evidence="1 7">Cell membrane</location>
        <topology evidence="1 7">Multi-pass membrane protein</topology>
    </subcellularLocation>
</comment>
<evidence type="ECO:0000256" key="7">
    <source>
        <dbReference type="RuleBase" id="RU363032"/>
    </source>
</evidence>
<dbReference type="Gene3D" id="1.10.3720.10">
    <property type="entry name" value="MetI-like"/>
    <property type="match status" value="1"/>
</dbReference>
<feature type="transmembrane region" description="Helical" evidence="7">
    <location>
        <begin position="186"/>
        <end position="211"/>
    </location>
</feature>
<comment type="caution">
    <text evidence="9">The sequence shown here is derived from an EMBL/GenBank/DDBJ whole genome shotgun (WGS) entry which is preliminary data.</text>
</comment>
<keyword evidence="10" id="KW-1185">Reference proteome</keyword>
<evidence type="ECO:0000256" key="5">
    <source>
        <dbReference type="ARBA" id="ARBA00022989"/>
    </source>
</evidence>
<name>A0A559K5E9_9BACL</name>
<feature type="domain" description="ABC transmembrane type-1" evidence="8">
    <location>
        <begin position="75"/>
        <end position="265"/>
    </location>
</feature>
<sequence>MTSTRARFALDLLTYLVLAAGAVVIMIPLVWMLSTSLKTEAQIFKFPPEWFPDPILWSNYPKSMTGYGLPFVRFFLNSGFVTVLSTVGALLSSSIVAFSFSRLSWKGRDVLFFIVIITMMIPREVIIVPEFIVFKLAGWINTYLPLIVPSFFGHPFYIFILRQYMMGISPEMDQAARIDGCSTWRVYWNIIMPQCRLVILTVIIFSIQAHWNEFLGPLVYLNSTKMFTVSLGLSMFSGQYGTQWGLLMAASLLVMLPILILFAVAQKYFIQGIVITGIK</sequence>
<dbReference type="PANTHER" id="PTHR43744">
    <property type="entry name" value="ABC TRANSPORTER PERMEASE PROTEIN MG189-RELATED-RELATED"/>
    <property type="match status" value="1"/>
</dbReference>
<protein>
    <submittedName>
        <fullName evidence="9">Carbohydrate ABC transporter permease</fullName>
    </submittedName>
</protein>
<dbReference type="Pfam" id="PF00528">
    <property type="entry name" value="BPD_transp_1"/>
    <property type="match status" value="1"/>
</dbReference>
<evidence type="ECO:0000256" key="4">
    <source>
        <dbReference type="ARBA" id="ARBA00022692"/>
    </source>
</evidence>
<dbReference type="GO" id="GO:0005886">
    <property type="term" value="C:plasma membrane"/>
    <property type="evidence" value="ECO:0007669"/>
    <property type="project" value="UniProtKB-SubCell"/>
</dbReference>
<evidence type="ECO:0000256" key="1">
    <source>
        <dbReference type="ARBA" id="ARBA00004651"/>
    </source>
</evidence>
<dbReference type="PANTHER" id="PTHR43744:SF12">
    <property type="entry name" value="ABC TRANSPORTER PERMEASE PROTEIN MG189-RELATED"/>
    <property type="match status" value="1"/>
</dbReference>
<dbReference type="OrthoDB" id="9771544at2"/>
<proteinExistence type="inferred from homology"/>
<dbReference type="RefSeq" id="WP_144852029.1">
    <property type="nucleotide sequence ID" value="NZ_VNJI01000039.1"/>
</dbReference>
<dbReference type="InterPro" id="IPR035906">
    <property type="entry name" value="MetI-like_sf"/>
</dbReference>
<keyword evidence="2 7" id="KW-0813">Transport</keyword>
<feature type="transmembrane region" description="Helical" evidence="7">
    <location>
        <begin position="110"/>
        <end position="134"/>
    </location>
</feature>
<feature type="transmembrane region" description="Helical" evidence="7">
    <location>
        <begin position="74"/>
        <end position="98"/>
    </location>
</feature>
<dbReference type="GO" id="GO:0055085">
    <property type="term" value="P:transmembrane transport"/>
    <property type="evidence" value="ECO:0007669"/>
    <property type="project" value="InterPro"/>
</dbReference>
<feature type="transmembrane region" description="Helical" evidence="7">
    <location>
        <begin position="12"/>
        <end position="33"/>
    </location>
</feature>
<dbReference type="InterPro" id="IPR000515">
    <property type="entry name" value="MetI-like"/>
</dbReference>
<keyword evidence="6 7" id="KW-0472">Membrane</keyword>